<name>A0ABV4QF78_9ACTN</name>
<gene>
    <name evidence="1" type="ORF">SM611_22265</name>
</gene>
<accession>A0ABV4QF78</accession>
<sequence>MMSPKVENEFIQVAVPAQHVMAVYRLLSELEQETDADAGLAGTSDAPGAWDADKLARLASTELNTTKTVTRILDVLCQEPGKQYDMQDLVKALSMEYHSLRGNLAAFTRHLNTHYDSDTWPMRVVESSGGAMLYSLDAATAALWRSVRG</sequence>
<protein>
    <submittedName>
        <fullName evidence="1">Uncharacterized protein</fullName>
    </submittedName>
</protein>
<dbReference type="Proteomes" id="UP001569963">
    <property type="component" value="Unassembled WGS sequence"/>
</dbReference>
<reference evidence="1 2" key="1">
    <citation type="submission" date="2023-11" db="EMBL/GenBank/DDBJ databases">
        <title>Actinomadura monticuli sp. nov., isolated from volcanic ash.</title>
        <authorList>
            <person name="Lee S.D."/>
            <person name="Yang H."/>
            <person name="Kim I.S."/>
        </authorList>
    </citation>
    <scope>NUCLEOTIDE SEQUENCE [LARGE SCALE GENOMIC DNA]</scope>
    <source>
        <strain evidence="1 2">DLS-62</strain>
    </source>
</reference>
<keyword evidence="2" id="KW-1185">Reference proteome</keyword>
<organism evidence="1 2">
    <name type="scientific">Actinomadura monticuli</name>
    <dbReference type="NCBI Taxonomy" id="3097367"/>
    <lineage>
        <taxon>Bacteria</taxon>
        <taxon>Bacillati</taxon>
        <taxon>Actinomycetota</taxon>
        <taxon>Actinomycetes</taxon>
        <taxon>Streptosporangiales</taxon>
        <taxon>Thermomonosporaceae</taxon>
        <taxon>Actinomadura</taxon>
    </lineage>
</organism>
<comment type="caution">
    <text evidence="1">The sequence shown here is derived from an EMBL/GenBank/DDBJ whole genome shotgun (WGS) entry which is preliminary data.</text>
</comment>
<dbReference type="RefSeq" id="WP_371951814.1">
    <property type="nucleotide sequence ID" value="NZ_JAXCEI010000009.1"/>
</dbReference>
<dbReference type="EMBL" id="JAXCEI010000009">
    <property type="protein sequence ID" value="MFA1541663.1"/>
    <property type="molecule type" value="Genomic_DNA"/>
</dbReference>
<proteinExistence type="predicted"/>
<evidence type="ECO:0000313" key="1">
    <source>
        <dbReference type="EMBL" id="MFA1541663.1"/>
    </source>
</evidence>
<evidence type="ECO:0000313" key="2">
    <source>
        <dbReference type="Proteomes" id="UP001569963"/>
    </source>
</evidence>